<dbReference type="eggNOG" id="ENOG502ZBYD">
    <property type="taxonomic scope" value="Bacteria"/>
</dbReference>
<dbReference type="EMBL" id="ATDL01000014">
    <property type="protein sequence ID" value="ERJ59764.1"/>
    <property type="molecule type" value="Genomic_DNA"/>
</dbReference>
<proteinExistence type="predicted"/>
<dbReference type="AlphaFoldDB" id="U2J483"/>
<organism evidence="1 2">
    <name type="scientific">Sphingobacterium paucimobilis HER1398</name>
    <dbReference type="NCBI Taxonomy" id="1346330"/>
    <lineage>
        <taxon>Bacteria</taxon>
        <taxon>Pseudomonadati</taxon>
        <taxon>Bacteroidota</taxon>
        <taxon>Sphingobacteriia</taxon>
        <taxon>Sphingobacteriales</taxon>
        <taxon>Sphingobacteriaceae</taxon>
        <taxon>Sphingobacterium</taxon>
    </lineage>
</organism>
<evidence type="ECO:0000313" key="2">
    <source>
        <dbReference type="Proteomes" id="UP000016584"/>
    </source>
</evidence>
<protein>
    <submittedName>
        <fullName evidence="1">Uncharacterized protein</fullName>
    </submittedName>
</protein>
<dbReference type="STRING" id="1346330.M472_13385"/>
<name>U2J483_9SPHI</name>
<evidence type="ECO:0000313" key="1">
    <source>
        <dbReference type="EMBL" id="ERJ59764.1"/>
    </source>
</evidence>
<keyword evidence="2" id="KW-1185">Reference proteome</keyword>
<dbReference type="Proteomes" id="UP000016584">
    <property type="component" value="Unassembled WGS sequence"/>
</dbReference>
<sequence>MNMWQDSLVNLGSKMFGTGAETERIESNFAFVKTLVSALKEPNSFYFDFEALDVVSILQAPNRSFRIISWNLPLQDGSYLYYGTLQHKSGTIKLTPLLDKTFEIKSPGEDIVSNKNWYGAQYYDIKPLDKNRYILLGWKGHHRDYMKKVIDILNIAPDGDVSFGAKVFSDDPQITRKIFSFTREAAMYLKYNAKEARIEFDHIVPADPSLKDNYKYYGPDLTHDAYRMKDGKLVFEENIVIENSSLKDDGRYIDPVKPNKKHKSGL</sequence>
<gene>
    <name evidence="1" type="ORF">M472_13385</name>
</gene>
<dbReference type="RefSeq" id="WP_021070098.1">
    <property type="nucleotide sequence ID" value="NZ_ATDL01000014.1"/>
</dbReference>
<reference evidence="1 2" key="1">
    <citation type="journal article" date="2013" name="Genome Announc.">
        <title>The Draft Genome Sequence of Sphingomonas paucimobilis Strain HER1398 (Proteobacteria), Host to the Giant PAU Phage, Indicates That It Is a Member of the Genus Sphingobacterium (Bacteroidetes).</title>
        <authorList>
            <person name="White R.A.III."/>
            <person name="Suttle C.A."/>
        </authorList>
    </citation>
    <scope>NUCLEOTIDE SEQUENCE [LARGE SCALE GENOMIC DNA]</scope>
    <source>
        <strain evidence="1 2">HER1398</strain>
    </source>
</reference>
<comment type="caution">
    <text evidence="1">The sequence shown here is derived from an EMBL/GenBank/DDBJ whole genome shotgun (WGS) entry which is preliminary data.</text>
</comment>
<dbReference type="OrthoDB" id="788168at2"/>
<accession>U2J483</accession>
<dbReference type="PATRIC" id="fig|1346330.5.peg.1927"/>